<proteinExistence type="predicted"/>
<evidence type="ECO:0000313" key="2">
    <source>
        <dbReference type="EMBL" id="GAA4705405.1"/>
    </source>
</evidence>
<dbReference type="Gene3D" id="1.25.40.10">
    <property type="entry name" value="Tetratricopeptide repeat domain"/>
    <property type="match status" value="2"/>
</dbReference>
<comment type="caution">
    <text evidence="2">The sequence shown here is derived from an EMBL/GenBank/DDBJ whole genome shotgun (WGS) entry which is preliminary data.</text>
</comment>
<name>A0ABP8XES0_9ACTN</name>
<dbReference type="Proteomes" id="UP001499974">
    <property type="component" value="Unassembled WGS sequence"/>
</dbReference>
<dbReference type="PANTHER" id="PTHR10098">
    <property type="entry name" value="RAPSYN-RELATED"/>
    <property type="match status" value="1"/>
</dbReference>
<dbReference type="EMBL" id="BAABKM010000002">
    <property type="protein sequence ID" value="GAA4705405.1"/>
    <property type="molecule type" value="Genomic_DNA"/>
</dbReference>
<sequence length="850" mass="90625">MRPWTRPPPSPPRGTRCPPAPHWRHHEAVTSAHDLHARGVHAAYRGRHREARRLLERARSEAGQGGTGGSDLEARIAASLAYVLSETGEHDTAMQLCREALADDRIEDSTRGTLHSQLGLLFMLRGETSAAMDEFDQALRLLDVPATSARVHLNRGNVHLQRKHLSAARSDFELSFAAYREAGDEYGAAKAVHNLGYTHFLAGDLVAALRDLGTAYPAFEAEGPVMTAMADQDRAEVLMAAGLREEGAAALAASADAYGRRRLYQRRGEAELALARSLVLSDPDRARGSARDALRRFRRTGARAWEVRADATLLSAEIESGGSGPALARRGSVLADELAGQGLRWEAALARLDAARVHVRRGDLEQARADLRGVGALGQAPLAVRLLDRDLRADLAAVGGRGANALQHLRAGLTDLHAWQSSFGSLDLQTGVAGHGTRLGVRGLALAVESRRPAVLFEWSERARMLASRVQPVRAPEDPALVADLTELREIAAAREGGRRTSPEREAELRQRVRERAWQHRGSGEVADPVTLDELRSAITDDTALVAYVVTAAAAVALVVTSTGTTWVDLGHRDELDALLGGLLPDLDMAATDLPDAMGAFVRAELAHRLELLAGLLVAPVLDAVGDRRVVLTPSGVLSGVPWTLLPGYVGRPVTLAQSATAWLARRTTPLRTGSAGFVAGPRVARAEDEVVAAAKEWREARVLLAGDATAAAVSELAGSVDVLHVAAHGRHSAENAMFAGLQLVDGPWFGYDIDRLRRVPDVVLLSACEVGRSTVRWGEELIGMTTAWLHAGARCVIASPAAINDQAAYGVLVAVHERLAAGLDPAAALAESVPAVAVDAPPVPLVCFG</sequence>
<protein>
    <submittedName>
        <fullName evidence="2">CHAT domain-containing protein</fullName>
    </submittedName>
</protein>
<keyword evidence="3" id="KW-1185">Reference proteome</keyword>
<evidence type="ECO:0000313" key="3">
    <source>
        <dbReference type="Proteomes" id="UP001499974"/>
    </source>
</evidence>
<dbReference type="SUPFAM" id="SSF48452">
    <property type="entry name" value="TPR-like"/>
    <property type="match status" value="2"/>
</dbReference>
<dbReference type="SMART" id="SM00028">
    <property type="entry name" value="TPR"/>
    <property type="match status" value="4"/>
</dbReference>
<dbReference type="InterPro" id="IPR019734">
    <property type="entry name" value="TPR_rpt"/>
</dbReference>
<dbReference type="InterPro" id="IPR011990">
    <property type="entry name" value="TPR-like_helical_dom_sf"/>
</dbReference>
<dbReference type="InterPro" id="IPR024983">
    <property type="entry name" value="CHAT_dom"/>
</dbReference>
<feature type="domain" description="CHAT" evidence="1">
    <location>
        <begin position="610"/>
        <end position="833"/>
    </location>
</feature>
<organism evidence="2 3">
    <name type="scientific">Nocardioides conyzicola</name>
    <dbReference type="NCBI Taxonomy" id="1651781"/>
    <lineage>
        <taxon>Bacteria</taxon>
        <taxon>Bacillati</taxon>
        <taxon>Actinomycetota</taxon>
        <taxon>Actinomycetes</taxon>
        <taxon>Propionibacteriales</taxon>
        <taxon>Nocardioidaceae</taxon>
        <taxon>Nocardioides</taxon>
    </lineage>
</organism>
<gene>
    <name evidence="2" type="ORF">GCM10023349_24000</name>
</gene>
<dbReference type="Pfam" id="PF12770">
    <property type="entry name" value="CHAT"/>
    <property type="match status" value="1"/>
</dbReference>
<evidence type="ECO:0000259" key="1">
    <source>
        <dbReference type="Pfam" id="PF12770"/>
    </source>
</evidence>
<dbReference type="PANTHER" id="PTHR10098:SF108">
    <property type="entry name" value="TETRATRICOPEPTIDE REPEAT PROTEIN 28"/>
    <property type="match status" value="1"/>
</dbReference>
<accession>A0ABP8XES0</accession>
<reference evidence="3" key="1">
    <citation type="journal article" date="2019" name="Int. J. Syst. Evol. Microbiol.">
        <title>The Global Catalogue of Microorganisms (GCM) 10K type strain sequencing project: providing services to taxonomists for standard genome sequencing and annotation.</title>
        <authorList>
            <consortium name="The Broad Institute Genomics Platform"/>
            <consortium name="The Broad Institute Genome Sequencing Center for Infectious Disease"/>
            <person name="Wu L."/>
            <person name="Ma J."/>
        </authorList>
    </citation>
    <scope>NUCLEOTIDE SEQUENCE [LARGE SCALE GENOMIC DNA]</scope>
    <source>
        <strain evidence="3">JCM 18531</strain>
    </source>
</reference>